<gene>
    <name evidence="2" type="ORF">Q7C36_018294</name>
</gene>
<organism evidence="2 3">
    <name type="scientific">Tachysurus vachellii</name>
    <name type="common">Darkbarbel catfish</name>
    <name type="synonym">Pelteobagrus vachellii</name>
    <dbReference type="NCBI Taxonomy" id="175792"/>
    <lineage>
        <taxon>Eukaryota</taxon>
        <taxon>Metazoa</taxon>
        <taxon>Chordata</taxon>
        <taxon>Craniata</taxon>
        <taxon>Vertebrata</taxon>
        <taxon>Euteleostomi</taxon>
        <taxon>Actinopterygii</taxon>
        <taxon>Neopterygii</taxon>
        <taxon>Teleostei</taxon>
        <taxon>Ostariophysi</taxon>
        <taxon>Siluriformes</taxon>
        <taxon>Bagridae</taxon>
        <taxon>Tachysurus</taxon>
    </lineage>
</organism>
<dbReference type="AlphaFoldDB" id="A0AA88SAG5"/>
<evidence type="ECO:0000313" key="2">
    <source>
        <dbReference type="EMBL" id="KAK2827368.1"/>
    </source>
</evidence>
<name>A0AA88SAG5_TACVA</name>
<feature type="region of interest" description="Disordered" evidence="1">
    <location>
        <begin position="51"/>
        <end position="89"/>
    </location>
</feature>
<evidence type="ECO:0000313" key="3">
    <source>
        <dbReference type="Proteomes" id="UP001187315"/>
    </source>
</evidence>
<dbReference type="EMBL" id="JAVHJS010000019">
    <property type="protein sequence ID" value="KAK2827368.1"/>
    <property type="molecule type" value="Genomic_DNA"/>
</dbReference>
<comment type="caution">
    <text evidence="2">The sequence shown here is derived from an EMBL/GenBank/DDBJ whole genome shotgun (WGS) entry which is preliminary data.</text>
</comment>
<dbReference type="Proteomes" id="UP001187315">
    <property type="component" value="Unassembled WGS sequence"/>
</dbReference>
<protein>
    <submittedName>
        <fullName evidence="2">Uncharacterized protein</fullName>
    </submittedName>
</protein>
<evidence type="ECO:0000256" key="1">
    <source>
        <dbReference type="SAM" id="MobiDB-lite"/>
    </source>
</evidence>
<feature type="compositionally biased region" description="Polar residues" evidence="1">
    <location>
        <begin position="80"/>
        <end position="89"/>
    </location>
</feature>
<keyword evidence="3" id="KW-1185">Reference proteome</keyword>
<sequence length="89" mass="9348">MGLPMNITEGSLMGSTERGSQLAWAALRQDQAREQGPVPFPTLHLTGPFITQTPVTMTDGSGLGLAPHQPQNHTAHKPTDSWSAVSSGG</sequence>
<accession>A0AA88SAG5</accession>
<proteinExistence type="predicted"/>
<reference evidence="2" key="1">
    <citation type="submission" date="2023-08" db="EMBL/GenBank/DDBJ databases">
        <title>Pelteobagrus vachellii genome.</title>
        <authorList>
            <person name="Liu H."/>
        </authorList>
    </citation>
    <scope>NUCLEOTIDE SEQUENCE</scope>
    <source>
        <strain evidence="2">PRFRI_2022a</strain>
        <tissue evidence="2">Muscle</tissue>
    </source>
</reference>